<sequence>MKRKNGWVPRMSTVVALFVLVLPAMVKAQFPPPKPLPPRKSVASAAALMPTASAASPWQLLNNQPPVLDYADCGPGTPLLLTDGTVMLADKGCQDWWKLTPDRFGSYVNGTWTQLASTPAAYSPLYHSSAVLPDGRVLIEGGEYNFLKAVWTNKGAIYDPLTNTWTMVNPPAGWSTIGDAQSAVLSDGTYMQANCCTTQAALLDASTLTWTPTGSGKFDVNDEEGWTLLPNGKVLTVDAYVPIGLTYMPNGANSEIYDPATGFWSSAGSTIVQLWDSAKGCGGQKHASFELGPGVLRPDGTVFYTGARSCGAGHTAIYDSNVGVWIAGPDFPDTLDIADGPAALEPNGKVLMMASPLIFNTPATFLEWDGTSLTQAAPAPNASNDSSFYGNFLVLPTGQILFTDFFFVSVYDASGTYNPNWAPRIQSAPSTVVPGESYVVSGYLFNGMSQASAYGDDYQSGTNYPLVRITNNQTGHVFYSRTHDHSGMAVASGDLVSTHFDVPANQEHGPSRLEVVVSGIPSASVTVMVR</sequence>
<evidence type="ECO:0000313" key="1">
    <source>
        <dbReference type="EMBL" id="MBA0089231.1"/>
    </source>
</evidence>
<reference evidence="1" key="1">
    <citation type="submission" date="2020-06" db="EMBL/GenBank/DDBJ databases">
        <title>Legume-microbial interactions unlock mineral nutrients during tropical forest succession.</title>
        <authorList>
            <person name="Epihov D.Z."/>
        </authorList>
    </citation>
    <scope>NUCLEOTIDE SEQUENCE [LARGE SCALE GENOMIC DNA]</scope>
    <source>
        <strain evidence="1">Pan2503</strain>
    </source>
</reference>
<evidence type="ECO:0000313" key="2">
    <source>
        <dbReference type="Proteomes" id="UP000567293"/>
    </source>
</evidence>
<gene>
    <name evidence="1" type="ORF">HRJ53_29935</name>
</gene>
<protein>
    <recommendedName>
        <fullName evidence="3">Kelch repeat-containing protein</fullName>
    </recommendedName>
</protein>
<dbReference type="InterPro" id="IPR011043">
    <property type="entry name" value="Gal_Oxase/kelch_b-propeller"/>
</dbReference>
<dbReference type="InterPro" id="IPR037293">
    <property type="entry name" value="Gal_Oxidase_central_sf"/>
</dbReference>
<evidence type="ECO:0008006" key="3">
    <source>
        <dbReference type="Google" id="ProtNLM"/>
    </source>
</evidence>
<organism evidence="1 2">
    <name type="scientific">Candidatus Acidiferrum panamense</name>
    <dbReference type="NCBI Taxonomy" id="2741543"/>
    <lineage>
        <taxon>Bacteria</taxon>
        <taxon>Pseudomonadati</taxon>
        <taxon>Acidobacteriota</taxon>
        <taxon>Terriglobia</taxon>
        <taxon>Candidatus Acidiferrales</taxon>
        <taxon>Candidatus Acidiferrum</taxon>
    </lineage>
</organism>
<dbReference type="EMBL" id="JACDQQ010002889">
    <property type="protein sequence ID" value="MBA0089231.1"/>
    <property type="molecule type" value="Genomic_DNA"/>
</dbReference>
<dbReference type="AlphaFoldDB" id="A0A7V8NXC4"/>
<name>A0A7V8NXC4_9BACT</name>
<accession>A0A7V8NXC4</accession>
<keyword evidence="2" id="KW-1185">Reference proteome</keyword>
<dbReference type="Proteomes" id="UP000567293">
    <property type="component" value="Unassembled WGS sequence"/>
</dbReference>
<dbReference type="Gene3D" id="2.130.10.80">
    <property type="entry name" value="Galactose oxidase/kelch, beta-propeller"/>
    <property type="match status" value="1"/>
</dbReference>
<proteinExistence type="predicted"/>
<dbReference type="SUPFAM" id="SSF50965">
    <property type="entry name" value="Galactose oxidase, central domain"/>
    <property type="match status" value="1"/>
</dbReference>
<comment type="caution">
    <text evidence="1">The sequence shown here is derived from an EMBL/GenBank/DDBJ whole genome shotgun (WGS) entry which is preliminary data.</text>
</comment>